<dbReference type="InterPro" id="IPR050300">
    <property type="entry name" value="GDXG_lipolytic_enzyme"/>
</dbReference>
<evidence type="ECO:0000256" key="1">
    <source>
        <dbReference type="ARBA" id="ARBA00022801"/>
    </source>
</evidence>
<keyword evidence="1" id="KW-0378">Hydrolase</keyword>
<reference evidence="4" key="1">
    <citation type="submission" date="2011-06" db="EMBL/GenBank/DDBJ databases">
        <title>The complete genome of chromosome of Runella slithyformis DSM 19594.</title>
        <authorList>
            <consortium name="US DOE Joint Genome Institute (JGI-PGF)"/>
            <person name="Lucas S."/>
            <person name="Han J."/>
            <person name="Lapidus A."/>
            <person name="Bruce D."/>
            <person name="Goodwin L."/>
            <person name="Pitluck S."/>
            <person name="Peters L."/>
            <person name="Kyrpides N."/>
            <person name="Mavromatis K."/>
            <person name="Ivanova N."/>
            <person name="Ovchinnikova G."/>
            <person name="Zhang X."/>
            <person name="Misra M."/>
            <person name="Detter J.C."/>
            <person name="Tapia R."/>
            <person name="Han C."/>
            <person name="Land M."/>
            <person name="Hauser L."/>
            <person name="Markowitz V."/>
            <person name="Cheng J.-F."/>
            <person name="Hugenholtz P."/>
            <person name="Woyke T."/>
            <person name="Wu D."/>
            <person name="Tindall B."/>
            <person name="Faehrich R."/>
            <person name="Brambilla E."/>
            <person name="Klenk H.-P."/>
            <person name="Eisen J.A."/>
        </authorList>
    </citation>
    <scope>NUCLEOTIDE SEQUENCE [LARGE SCALE GENOMIC DNA]</scope>
    <source>
        <strain evidence="4">ATCC 29530 / DSM 19594 / LMG 11500 / NCIMB 11436 / LSU 4</strain>
    </source>
</reference>
<sequence>MCKYINEYMCLLLISLSGCSVSDITPAIDEDATGYREYINQSYGADPAQKCDIHSPVTVSGRPSEVLILLHGGAWGAGDKFYLIPSVTGFKARKKNLTIVNANYRLTSSKGVRLEQQLSDIRLLIEYLRKNAAKYSIAEDGFVIGGVSAGGHLALNYAYSDPAGIKLKGVVGVVAPTDLTSEPLRKRGLEISIQQLLGKSFADAPEEYQKASPFFMLTHRAPPITMLFYGGKDSIVPKEQGDLLCFKLNLFRLKYRYYYYPEETHDFKADLLIDKILRIY</sequence>
<evidence type="ECO:0000259" key="2">
    <source>
        <dbReference type="Pfam" id="PF20434"/>
    </source>
</evidence>
<evidence type="ECO:0000313" key="4">
    <source>
        <dbReference type="Proteomes" id="UP000000493"/>
    </source>
</evidence>
<feature type="domain" description="BD-FAE-like" evidence="2">
    <location>
        <begin position="52"/>
        <end position="247"/>
    </location>
</feature>
<dbReference type="EMBL" id="CP002859">
    <property type="protein sequence ID" value="AEI51252.1"/>
    <property type="molecule type" value="Genomic_DNA"/>
</dbReference>
<dbReference type="GO" id="GO:0016787">
    <property type="term" value="F:hydrolase activity"/>
    <property type="evidence" value="ECO:0007669"/>
    <property type="project" value="UniProtKB-KW"/>
</dbReference>
<protein>
    <recommendedName>
        <fullName evidence="2">BD-FAE-like domain-containing protein</fullName>
    </recommendedName>
</protein>
<dbReference type="AlphaFoldDB" id="A0A7U3ZQ00"/>
<reference evidence="3 4" key="2">
    <citation type="journal article" date="2012" name="Stand. Genomic Sci.">
        <title>Complete genome sequence of the aquatic bacterium Runella slithyformis type strain (LSU 4(T)).</title>
        <authorList>
            <person name="Copeland A."/>
            <person name="Zhang X."/>
            <person name="Misra M."/>
            <person name="Lapidus A."/>
            <person name="Nolan M."/>
            <person name="Lucas S."/>
            <person name="Deshpande S."/>
            <person name="Cheng J.F."/>
            <person name="Tapia R."/>
            <person name="Goodwin L.A."/>
            <person name="Pitluck S."/>
            <person name="Liolios K."/>
            <person name="Pagani I."/>
            <person name="Ivanova N."/>
            <person name="Mikhailova N."/>
            <person name="Pati A."/>
            <person name="Chen A."/>
            <person name="Palaniappan K."/>
            <person name="Land M."/>
            <person name="Hauser L."/>
            <person name="Pan C."/>
            <person name="Jeffries C.D."/>
            <person name="Detter J.C."/>
            <person name="Brambilla E.M."/>
            <person name="Rohde M."/>
            <person name="Djao O.D."/>
            <person name="Goker M."/>
            <person name="Sikorski J."/>
            <person name="Tindall B.J."/>
            <person name="Woyke T."/>
            <person name="Bristow J."/>
            <person name="Eisen J.A."/>
            <person name="Markowitz V."/>
            <person name="Hugenholtz P."/>
            <person name="Kyrpides N.C."/>
            <person name="Klenk H.P."/>
            <person name="Mavromatis K."/>
        </authorList>
    </citation>
    <scope>NUCLEOTIDE SEQUENCE [LARGE SCALE GENOMIC DNA]</scope>
    <source>
        <strain evidence="4">ATCC 29530 / DSM 19594 / LMG 11500 / NCIMB 11436 / LSU 4</strain>
    </source>
</reference>
<dbReference type="Proteomes" id="UP000000493">
    <property type="component" value="Chromosome"/>
</dbReference>
<dbReference type="InterPro" id="IPR049492">
    <property type="entry name" value="BD-FAE-like_dom"/>
</dbReference>
<organism evidence="3 4">
    <name type="scientific">Runella slithyformis (strain ATCC 29530 / DSM 19594 / LMG 11500 / NCIMB 11436 / LSU 4)</name>
    <dbReference type="NCBI Taxonomy" id="761193"/>
    <lineage>
        <taxon>Bacteria</taxon>
        <taxon>Pseudomonadati</taxon>
        <taxon>Bacteroidota</taxon>
        <taxon>Cytophagia</taxon>
        <taxon>Cytophagales</taxon>
        <taxon>Spirosomataceae</taxon>
        <taxon>Runella</taxon>
    </lineage>
</organism>
<proteinExistence type="predicted"/>
<name>A0A7U3ZQ00_RUNSL</name>
<gene>
    <name evidence="3" type="ordered locus">Runsl_4942</name>
</gene>
<keyword evidence="4" id="KW-1185">Reference proteome</keyword>
<dbReference type="RefSeq" id="WP_013930536.1">
    <property type="nucleotide sequence ID" value="NC_015703.1"/>
</dbReference>
<dbReference type="Gene3D" id="3.40.50.1820">
    <property type="entry name" value="alpha/beta hydrolase"/>
    <property type="match status" value="1"/>
</dbReference>
<dbReference type="KEGG" id="rsi:Runsl_4942"/>
<dbReference type="SUPFAM" id="SSF53474">
    <property type="entry name" value="alpha/beta-Hydrolases"/>
    <property type="match status" value="1"/>
</dbReference>
<dbReference type="InterPro" id="IPR029058">
    <property type="entry name" value="AB_hydrolase_fold"/>
</dbReference>
<dbReference type="PANTHER" id="PTHR48081">
    <property type="entry name" value="AB HYDROLASE SUPERFAMILY PROTEIN C4A8.06C"/>
    <property type="match status" value="1"/>
</dbReference>
<evidence type="ECO:0000313" key="3">
    <source>
        <dbReference type="EMBL" id="AEI51252.1"/>
    </source>
</evidence>
<accession>A0A7U3ZQ00</accession>
<dbReference type="Pfam" id="PF20434">
    <property type="entry name" value="BD-FAE"/>
    <property type="match status" value="1"/>
</dbReference>
<dbReference type="PROSITE" id="PS51257">
    <property type="entry name" value="PROKAR_LIPOPROTEIN"/>
    <property type="match status" value="1"/>
</dbReference>
<dbReference type="PANTHER" id="PTHR48081:SF33">
    <property type="entry name" value="KYNURENINE FORMAMIDASE"/>
    <property type="match status" value="1"/>
</dbReference>